<dbReference type="PROSITE" id="PS50011">
    <property type="entry name" value="PROTEIN_KINASE_DOM"/>
    <property type="match status" value="1"/>
</dbReference>
<dbReference type="OMA" id="GVGIHPK"/>
<comment type="caution">
    <text evidence="14">The sequence shown here is derived from an EMBL/GenBank/DDBJ whole genome shotgun (WGS) entry which is preliminary data.</text>
</comment>
<dbReference type="PANTHER" id="PTHR44899">
    <property type="entry name" value="CAMK FAMILY PROTEIN KINASE"/>
    <property type="match status" value="1"/>
</dbReference>
<reference evidence="14" key="1">
    <citation type="submission" date="2021-01" db="EMBL/GenBank/DDBJ databases">
        <authorList>
            <consortium name="Genoscope - CEA"/>
            <person name="William W."/>
        </authorList>
    </citation>
    <scope>NUCLEOTIDE SEQUENCE</scope>
</reference>
<keyword evidence="4" id="KW-0808">Transferase</keyword>
<dbReference type="Proteomes" id="UP000683925">
    <property type="component" value="Unassembled WGS sequence"/>
</dbReference>
<dbReference type="AlphaFoldDB" id="A0A8S1W8F5"/>
<evidence type="ECO:0000256" key="2">
    <source>
        <dbReference type="ARBA" id="ARBA00012513"/>
    </source>
</evidence>
<evidence type="ECO:0000313" key="14">
    <source>
        <dbReference type="EMBL" id="CAD8184159.1"/>
    </source>
</evidence>
<keyword evidence="3" id="KW-0723">Serine/threonine-protein kinase</keyword>
<sequence length="531" mass="61815">MPAVYFLYLLLLFNLLNIMKALIISQSNFALFQEEYLQQLGSQIPYFMHYGNQDFQILQELGEGAYSKVFKIKRIADQQEYALKKVNLQSLSDKEKQNALNEVRILASVRHANVIQYKEAFLEEQSQTLCIVMEYADDGDLYQKIVECQKKGVLMSENDIWNIFIQIVKGLKALHDMKIYHRDLKSANVFMNTDGTVKLGDMNVSKVARKILLYTQTGTPYYASPEVWKDQPYDSKSDIWSLGCVLYEMTTLKPPFRAEDMNGLYKKVVKGYYPKIPTIYSQDLSNVIRALLQVQPHLRPSCDKILQLSAIVNRLDDKVLVEEEGAKFLLQTIRVPRNMHYLTDRLPKPNYNPIRMTKIDKQQFIQTLAIQKLNQENLEENHSLHVDFLPRLNKRNEESLDNSVVSRNNKKVDDIQLDNVINKNNQINQIYGVGIHPKKKDLRISNKSQKHDLKAIRKNELDGDLKPLIIKSYSPKNAGDDRQPLLPLLPSIKKDVQRQNEDEQLKKIKQTEELIQQLKQKQQKHKRIQKL</sequence>
<feature type="chain" id="PRO_5035899276" description="non-specific serine/threonine protein kinase" evidence="12">
    <location>
        <begin position="22"/>
        <end position="531"/>
    </location>
</feature>
<comment type="catalytic activity">
    <reaction evidence="9">
        <text>L-seryl-[protein] + ATP = O-phospho-L-seryl-[protein] + ADP + H(+)</text>
        <dbReference type="Rhea" id="RHEA:17989"/>
        <dbReference type="Rhea" id="RHEA-COMP:9863"/>
        <dbReference type="Rhea" id="RHEA-COMP:11604"/>
        <dbReference type="ChEBI" id="CHEBI:15378"/>
        <dbReference type="ChEBI" id="CHEBI:29999"/>
        <dbReference type="ChEBI" id="CHEBI:30616"/>
        <dbReference type="ChEBI" id="CHEBI:83421"/>
        <dbReference type="ChEBI" id="CHEBI:456216"/>
        <dbReference type="EC" id="2.7.11.1"/>
    </reaction>
</comment>
<dbReference type="Pfam" id="PF00069">
    <property type="entry name" value="Pkinase"/>
    <property type="match status" value="1"/>
</dbReference>
<dbReference type="PROSITE" id="PS00107">
    <property type="entry name" value="PROTEIN_KINASE_ATP"/>
    <property type="match status" value="1"/>
</dbReference>
<evidence type="ECO:0000256" key="5">
    <source>
        <dbReference type="ARBA" id="ARBA00022741"/>
    </source>
</evidence>
<proteinExistence type="inferred from homology"/>
<evidence type="ECO:0000256" key="9">
    <source>
        <dbReference type="ARBA" id="ARBA00048679"/>
    </source>
</evidence>
<keyword evidence="12" id="KW-0732">Signal</keyword>
<evidence type="ECO:0000256" key="4">
    <source>
        <dbReference type="ARBA" id="ARBA00022679"/>
    </source>
</evidence>
<dbReference type="PROSITE" id="PS00108">
    <property type="entry name" value="PROTEIN_KINASE_ST"/>
    <property type="match status" value="1"/>
</dbReference>
<keyword evidence="6" id="KW-0418">Kinase</keyword>
<keyword evidence="7 10" id="KW-0067">ATP-binding</keyword>
<evidence type="ECO:0000313" key="15">
    <source>
        <dbReference type="Proteomes" id="UP000683925"/>
    </source>
</evidence>
<dbReference type="SMART" id="SM00220">
    <property type="entry name" value="S_TKc"/>
    <property type="match status" value="1"/>
</dbReference>
<name>A0A8S1W8F5_PAROT</name>
<dbReference type="PANTHER" id="PTHR44899:SF3">
    <property type="entry name" value="SERINE_THREONINE-PROTEIN KINASE NEK1"/>
    <property type="match status" value="1"/>
</dbReference>
<dbReference type="FunFam" id="3.30.200.20:FF:000097">
    <property type="entry name" value="Probable serine/threonine-protein kinase nek1"/>
    <property type="match status" value="1"/>
</dbReference>
<keyword evidence="11" id="KW-0175">Coiled coil</keyword>
<feature type="domain" description="Protein kinase" evidence="13">
    <location>
        <begin position="55"/>
        <end position="312"/>
    </location>
</feature>
<dbReference type="GO" id="GO:0004674">
    <property type="term" value="F:protein serine/threonine kinase activity"/>
    <property type="evidence" value="ECO:0007669"/>
    <property type="project" value="UniProtKB-KW"/>
</dbReference>
<dbReference type="OrthoDB" id="248923at2759"/>
<evidence type="ECO:0000259" key="13">
    <source>
        <dbReference type="PROSITE" id="PS50011"/>
    </source>
</evidence>
<evidence type="ECO:0000256" key="6">
    <source>
        <dbReference type="ARBA" id="ARBA00022777"/>
    </source>
</evidence>
<evidence type="ECO:0000256" key="7">
    <source>
        <dbReference type="ARBA" id="ARBA00022840"/>
    </source>
</evidence>
<dbReference type="CDD" id="cd08530">
    <property type="entry name" value="STKc_CNK2-like"/>
    <property type="match status" value="1"/>
</dbReference>
<evidence type="ECO:0000256" key="10">
    <source>
        <dbReference type="PROSITE-ProRule" id="PRU10141"/>
    </source>
</evidence>
<feature type="coiled-coil region" evidence="11">
    <location>
        <begin position="493"/>
        <end position="531"/>
    </location>
</feature>
<dbReference type="GO" id="GO:0005524">
    <property type="term" value="F:ATP binding"/>
    <property type="evidence" value="ECO:0007669"/>
    <property type="project" value="UniProtKB-UniRule"/>
</dbReference>
<evidence type="ECO:0000256" key="3">
    <source>
        <dbReference type="ARBA" id="ARBA00022527"/>
    </source>
</evidence>
<feature type="binding site" evidence="10">
    <location>
        <position position="84"/>
    </location>
    <ligand>
        <name>ATP</name>
        <dbReference type="ChEBI" id="CHEBI:30616"/>
    </ligand>
</feature>
<comment type="catalytic activity">
    <reaction evidence="8">
        <text>L-threonyl-[protein] + ATP = O-phospho-L-threonyl-[protein] + ADP + H(+)</text>
        <dbReference type="Rhea" id="RHEA:46608"/>
        <dbReference type="Rhea" id="RHEA-COMP:11060"/>
        <dbReference type="Rhea" id="RHEA-COMP:11605"/>
        <dbReference type="ChEBI" id="CHEBI:15378"/>
        <dbReference type="ChEBI" id="CHEBI:30013"/>
        <dbReference type="ChEBI" id="CHEBI:30616"/>
        <dbReference type="ChEBI" id="CHEBI:61977"/>
        <dbReference type="ChEBI" id="CHEBI:456216"/>
        <dbReference type="EC" id="2.7.11.1"/>
    </reaction>
</comment>
<evidence type="ECO:0000256" key="1">
    <source>
        <dbReference type="ARBA" id="ARBA00010886"/>
    </source>
</evidence>
<keyword evidence="15" id="KW-1185">Reference proteome</keyword>
<dbReference type="InterPro" id="IPR000719">
    <property type="entry name" value="Prot_kinase_dom"/>
</dbReference>
<protein>
    <recommendedName>
        <fullName evidence="2">non-specific serine/threonine protein kinase</fullName>
        <ecNumber evidence="2">2.7.11.1</ecNumber>
    </recommendedName>
</protein>
<organism evidence="14 15">
    <name type="scientific">Paramecium octaurelia</name>
    <dbReference type="NCBI Taxonomy" id="43137"/>
    <lineage>
        <taxon>Eukaryota</taxon>
        <taxon>Sar</taxon>
        <taxon>Alveolata</taxon>
        <taxon>Ciliophora</taxon>
        <taxon>Intramacronucleata</taxon>
        <taxon>Oligohymenophorea</taxon>
        <taxon>Peniculida</taxon>
        <taxon>Parameciidae</taxon>
        <taxon>Paramecium</taxon>
    </lineage>
</organism>
<keyword evidence="5 10" id="KW-0547">Nucleotide-binding</keyword>
<dbReference type="EC" id="2.7.11.1" evidence="2"/>
<evidence type="ECO:0000256" key="12">
    <source>
        <dbReference type="SAM" id="SignalP"/>
    </source>
</evidence>
<accession>A0A8S1W8F5</accession>
<dbReference type="InterPro" id="IPR051131">
    <property type="entry name" value="NEK_Ser/Thr_kinase_NIMA"/>
</dbReference>
<comment type="similarity">
    <text evidence="1">Belongs to the protein kinase superfamily. NEK Ser/Thr protein kinase family. NIMA subfamily.</text>
</comment>
<gene>
    <name evidence="14" type="ORF">POCTA_138.1.T0820172</name>
</gene>
<dbReference type="InterPro" id="IPR008271">
    <property type="entry name" value="Ser/Thr_kinase_AS"/>
</dbReference>
<feature type="signal peptide" evidence="12">
    <location>
        <begin position="1"/>
        <end position="21"/>
    </location>
</feature>
<dbReference type="EMBL" id="CAJJDP010000081">
    <property type="protein sequence ID" value="CAD8184159.1"/>
    <property type="molecule type" value="Genomic_DNA"/>
</dbReference>
<evidence type="ECO:0000256" key="11">
    <source>
        <dbReference type="SAM" id="Coils"/>
    </source>
</evidence>
<evidence type="ECO:0000256" key="8">
    <source>
        <dbReference type="ARBA" id="ARBA00047899"/>
    </source>
</evidence>
<dbReference type="InterPro" id="IPR017441">
    <property type="entry name" value="Protein_kinase_ATP_BS"/>
</dbReference>